<dbReference type="InterPro" id="IPR044244">
    <property type="entry name" value="TTC27/Emw1"/>
</dbReference>
<keyword evidence="1" id="KW-0677">Repeat</keyword>
<dbReference type="Proteomes" id="UP000694888">
    <property type="component" value="Unplaced"/>
</dbReference>
<sequence length="620" mass="70915">MTDDLFRDLQILFNVEAGHACHTYFEYRKAADHFSTGKKVAGIHVELSGAMGKRTQFQQDDKAQLYLRVQKDPSSVQNEEQISLPTATPKILPLDDDTVLNEVKYTDDSVTDTPHISQIEQVLIIGLMESYRRSMAQERLTNEEILTYIAFILRHVTNWNVAVMALSLRSKMEQDSRRRVERSMMQLEELAKLAATPDASPGVSQRIPLFYACQVPPLWTVQKDLATILLSLGLTGEALDVFEKLEMWEDAISCYQRMGKMEKAETVIRERLAIKETPALLCFLGDVTREIEHYQKAWEISGHRNARSMRCMGYIHFHQGDYEKAMECFSTSLAVNSLQIPVWFTYGCAAMACQNFSTGVKAFRRCVNIEYDNFEAWSNLSTCYVRLHEKQKAYATLQDALKCTYDNWRLWENNLIIATDCGYFDEVIRSYHRLMDLKDKWVDNEVLNILTRAVLENMPDARGQPSERLIGNLMELFGRITSKVTAEGEIWMNYAKLCNSSLGGRQPDMEKSLQYLQKAYRCITQNSDWEKDVEVCKQVAEQAVSLAKIHVQCTKDKSTQESLRLLSAAKLMLRGAFVKVQKQHTDPISQILSPEVVDVCQAMDECLSQIVSQIDTLRAA</sequence>
<feature type="repeat" description="TPR" evidence="4">
    <location>
        <begin position="306"/>
        <end position="339"/>
    </location>
</feature>
<proteinExistence type="inferred from homology"/>
<dbReference type="InterPro" id="IPR011990">
    <property type="entry name" value="TPR-like_helical_dom_sf"/>
</dbReference>
<organism evidence="5 6">
    <name type="scientific">Aplysia californica</name>
    <name type="common">California sea hare</name>
    <dbReference type="NCBI Taxonomy" id="6500"/>
    <lineage>
        <taxon>Eukaryota</taxon>
        <taxon>Metazoa</taxon>
        <taxon>Spiralia</taxon>
        <taxon>Lophotrochozoa</taxon>
        <taxon>Mollusca</taxon>
        <taxon>Gastropoda</taxon>
        <taxon>Heterobranchia</taxon>
        <taxon>Euthyneura</taxon>
        <taxon>Tectipleura</taxon>
        <taxon>Aplysiida</taxon>
        <taxon>Aplysioidea</taxon>
        <taxon>Aplysiidae</taxon>
        <taxon>Aplysia</taxon>
    </lineage>
</organism>
<keyword evidence="2 4" id="KW-0802">TPR repeat</keyword>
<comment type="similarity">
    <text evidence="3">Belongs to the TTC27 family.</text>
</comment>
<dbReference type="PROSITE" id="PS50005">
    <property type="entry name" value="TPR"/>
    <property type="match status" value="1"/>
</dbReference>
<dbReference type="Gene3D" id="1.25.40.10">
    <property type="entry name" value="Tetratricopeptide repeat domain"/>
    <property type="match status" value="1"/>
</dbReference>
<dbReference type="SUPFAM" id="SSF48452">
    <property type="entry name" value="TPR-like"/>
    <property type="match status" value="2"/>
</dbReference>
<dbReference type="SMART" id="SM00028">
    <property type="entry name" value="TPR"/>
    <property type="match status" value="4"/>
</dbReference>
<dbReference type="Pfam" id="PF13181">
    <property type="entry name" value="TPR_8"/>
    <property type="match status" value="1"/>
</dbReference>
<name>A0ABM0K1D6_APLCA</name>
<dbReference type="PANTHER" id="PTHR16193:SF0">
    <property type="entry name" value="TETRATRICOPEPTIDE REPEAT PROTEIN 27"/>
    <property type="match status" value="1"/>
</dbReference>
<dbReference type="PANTHER" id="PTHR16193">
    <property type="entry name" value="TETRATRICOPEPTIDE REPEAT PROTEIN 27"/>
    <property type="match status" value="1"/>
</dbReference>
<evidence type="ECO:0000313" key="6">
    <source>
        <dbReference type="RefSeq" id="XP_005106465.2"/>
    </source>
</evidence>
<accession>A0ABM0K1D6</accession>
<protein>
    <submittedName>
        <fullName evidence="6">Tetratricopeptide repeat protein 27-like</fullName>
    </submittedName>
</protein>
<dbReference type="InterPro" id="IPR019734">
    <property type="entry name" value="TPR_rpt"/>
</dbReference>
<evidence type="ECO:0000313" key="5">
    <source>
        <dbReference type="Proteomes" id="UP000694888"/>
    </source>
</evidence>
<dbReference type="RefSeq" id="XP_005106465.2">
    <property type="nucleotide sequence ID" value="XM_005106408.3"/>
</dbReference>
<evidence type="ECO:0000256" key="1">
    <source>
        <dbReference type="ARBA" id="ARBA00022737"/>
    </source>
</evidence>
<reference evidence="6" key="1">
    <citation type="submission" date="2025-08" db="UniProtKB">
        <authorList>
            <consortium name="RefSeq"/>
        </authorList>
    </citation>
    <scope>IDENTIFICATION</scope>
</reference>
<evidence type="ECO:0000256" key="3">
    <source>
        <dbReference type="ARBA" id="ARBA00024020"/>
    </source>
</evidence>
<dbReference type="GeneID" id="101861228"/>
<keyword evidence="5" id="KW-1185">Reference proteome</keyword>
<evidence type="ECO:0000256" key="4">
    <source>
        <dbReference type="PROSITE-ProRule" id="PRU00339"/>
    </source>
</evidence>
<gene>
    <name evidence="6" type="primary">LOC101861228</name>
</gene>
<evidence type="ECO:0000256" key="2">
    <source>
        <dbReference type="ARBA" id="ARBA00022803"/>
    </source>
</evidence>